<accession>A0A151AB95</accession>
<dbReference type="PANTHER" id="PTHR33653">
    <property type="entry name" value="RIBONUCLEASE VAPC2"/>
    <property type="match status" value="1"/>
</dbReference>
<keyword evidence="10" id="KW-0255">Endonuclease</keyword>
<comment type="cofactor">
    <cofactor evidence="1 8">
        <name>Mg(2+)</name>
        <dbReference type="ChEBI" id="CHEBI:18420"/>
    </cofactor>
</comment>
<dbReference type="RefSeq" id="WP_066385144.1">
    <property type="nucleotide sequence ID" value="NZ_LTAZ01000013.1"/>
</dbReference>
<keyword evidence="4 8" id="KW-0479">Metal-binding</keyword>
<dbReference type="PANTHER" id="PTHR33653:SF1">
    <property type="entry name" value="RIBONUCLEASE VAPC2"/>
    <property type="match status" value="1"/>
</dbReference>
<keyword evidence="11" id="KW-1185">Reference proteome</keyword>
<dbReference type="InterPro" id="IPR029060">
    <property type="entry name" value="PIN-like_dom_sf"/>
</dbReference>
<dbReference type="GO" id="GO:0004540">
    <property type="term" value="F:RNA nuclease activity"/>
    <property type="evidence" value="ECO:0007669"/>
    <property type="project" value="InterPro"/>
</dbReference>
<keyword evidence="2 8" id="KW-1277">Toxin-antitoxin system</keyword>
<feature type="binding site" evidence="8">
    <location>
        <position position="97"/>
    </location>
    <ligand>
        <name>Mg(2+)</name>
        <dbReference type="ChEBI" id="CHEBI:18420"/>
    </ligand>
</feature>
<dbReference type="CDD" id="cd18754">
    <property type="entry name" value="PIN_VapC4-5_FitB-like"/>
    <property type="match status" value="1"/>
</dbReference>
<keyword evidence="8" id="KW-0800">Toxin</keyword>
<dbReference type="PATRIC" id="fig|1008153.3.peg.3826"/>
<organism evidence="10 11">
    <name type="scientific">Halalkalicoccus paucihalophilus</name>
    <dbReference type="NCBI Taxonomy" id="1008153"/>
    <lineage>
        <taxon>Archaea</taxon>
        <taxon>Methanobacteriati</taxon>
        <taxon>Methanobacteriota</taxon>
        <taxon>Stenosarchaea group</taxon>
        <taxon>Halobacteria</taxon>
        <taxon>Halobacteriales</taxon>
        <taxon>Halococcaceae</taxon>
        <taxon>Halalkalicoccus</taxon>
    </lineage>
</organism>
<dbReference type="GO" id="GO:0090729">
    <property type="term" value="F:toxin activity"/>
    <property type="evidence" value="ECO:0007669"/>
    <property type="project" value="UniProtKB-KW"/>
</dbReference>
<dbReference type="GO" id="GO:0016787">
    <property type="term" value="F:hydrolase activity"/>
    <property type="evidence" value="ECO:0007669"/>
    <property type="project" value="UniProtKB-KW"/>
</dbReference>
<evidence type="ECO:0000313" key="10">
    <source>
        <dbReference type="EMBL" id="KYH24637.1"/>
    </source>
</evidence>
<gene>
    <name evidence="10" type="primary">vapC_3</name>
    <name evidence="8" type="synonym">vapC</name>
    <name evidence="10" type="ORF">HAPAU_36200</name>
</gene>
<reference evidence="10 11" key="1">
    <citation type="submission" date="2016-02" db="EMBL/GenBank/DDBJ databases">
        <title>Genome sequence of Halalkalicoccus paucihalophilus DSM 24557.</title>
        <authorList>
            <person name="Poehlein A."/>
            <person name="Daniel R."/>
        </authorList>
    </citation>
    <scope>NUCLEOTIDE SEQUENCE [LARGE SCALE GENOMIC DNA]</scope>
    <source>
        <strain evidence="10 11">DSM 24557</strain>
    </source>
</reference>
<evidence type="ECO:0000313" key="11">
    <source>
        <dbReference type="Proteomes" id="UP000075321"/>
    </source>
</evidence>
<proteinExistence type="inferred from homology"/>
<comment type="function">
    <text evidence="8">Toxic component of a toxin-antitoxin (TA) system. An RNase.</text>
</comment>
<dbReference type="Proteomes" id="UP000075321">
    <property type="component" value="Unassembled WGS sequence"/>
</dbReference>
<keyword evidence="5 8" id="KW-0378">Hydrolase</keyword>
<comment type="caution">
    <text evidence="10">The sequence shown here is derived from an EMBL/GenBank/DDBJ whole genome shotgun (WGS) entry which is preliminary data.</text>
</comment>
<dbReference type="InterPro" id="IPR002716">
    <property type="entry name" value="PIN_dom"/>
</dbReference>
<protein>
    <recommendedName>
        <fullName evidence="8">Ribonuclease VapC</fullName>
        <shortName evidence="8">RNase VapC</shortName>
        <ecNumber evidence="8">3.1.-.-</ecNumber>
    </recommendedName>
    <alternativeName>
        <fullName evidence="8">Putative toxin VapC</fullName>
    </alternativeName>
</protein>
<sequence>MILDTSFLLDIRHGDNGAIRLASQLDSDHVYQRVSSITIAELFAGVPRSSNPDREQENIISVVLSKEVVPIDERIAQRAGRLHGELYNDGTPVEMHDCLIGATAIGFEEPVVTRNVDHFERFDDITVREY</sequence>
<evidence type="ECO:0000256" key="3">
    <source>
        <dbReference type="ARBA" id="ARBA00022722"/>
    </source>
</evidence>
<dbReference type="HAMAP" id="MF_00265">
    <property type="entry name" value="VapC_Nob1"/>
    <property type="match status" value="1"/>
</dbReference>
<dbReference type="OrthoDB" id="38049at2157"/>
<dbReference type="InterPro" id="IPR022907">
    <property type="entry name" value="VapC_family"/>
</dbReference>
<evidence type="ECO:0000256" key="1">
    <source>
        <dbReference type="ARBA" id="ARBA00001946"/>
    </source>
</evidence>
<keyword evidence="3 8" id="KW-0540">Nuclease</keyword>
<dbReference type="InterPro" id="IPR050556">
    <property type="entry name" value="Type_II_TA_system_RNase"/>
</dbReference>
<evidence type="ECO:0000256" key="2">
    <source>
        <dbReference type="ARBA" id="ARBA00022649"/>
    </source>
</evidence>
<evidence type="ECO:0000256" key="7">
    <source>
        <dbReference type="ARBA" id="ARBA00038093"/>
    </source>
</evidence>
<dbReference type="Gene3D" id="3.40.50.1010">
    <property type="entry name" value="5'-nuclease"/>
    <property type="match status" value="1"/>
</dbReference>
<keyword evidence="6 8" id="KW-0460">Magnesium</keyword>
<dbReference type="Pfam" id="PF01850">
    <property type="entry name" value="PIN"/>
    <property type="match status" value="1"/>
</dbReference>
<dbReference type="GO" id="GO:0000287">
    <property type="term" value="F:magnesium ion binding"/>
    <property type="evidence" value="ECO:0007669"/>
    <property type="project" value="UniProtKB-UniRule"/>
</dbReference>
<dbReference type="EC" id="3.1.-.-" evidence="8"/>
<dbReference type="AlphaFoldDB" id="A0A151AB95"/>
<comment type="similarity">
    <text evidence="7 8">Belongs to the PINc/VapC protein family.</text>
</comment>
<name>A0A151AB95_9EURY</name>
<evidence type="ECO:0000256" key="6">
    <source>
        <dbReference type="ARBA" id="ARBA00022842"/>
    </source>
</evidence>
<feature type="binding site" evidence="8">
    <location>
        <position position="4"/>
    </location>
    <ligand>
        <name>Mg(2+)</name>
        <dbReference type="ChEBI" id="CHEBI:18420"/>
    </ligand>
</feature>
<feature type="domain" description="PIN" evidence="9">
    <location>
        <begin position="1"/>
        <end position="123"/>
    </location>
</feature>
<evidence type="ECO:0000256" key="4">
    <source>
        <dbReference type="ARBA" id="ARBA00022723"/>
    </source>
</evidence>
<evidence type="ECO:0000256" key="8">
    <source>
        <dbReference type="HAMAP-Rule" id="MF_00265"/>
    </source>
</evidence>
<evidence type="ECO:0000256" key="5">
    <source>
        <dbReference type="ARBA" id="ARBA00022801"/>
    </source>
</evidence>
<dbReference type="EMBL" id="LTAZ01000013">
    <property type="protein sequence ID" value="KYH24637.1"/>
    <property type="molecule type" value="Genomic_DNA"/>
</dbReference>
<dbReference type="GO" id="GO:0004519">
    <property type="term" value="F:endonuclease activity"/>
    <property type="evidence" value="ECO:0007669"/>
    <property type="project" value="UniProtKB-KW"/>
</dbReference>
<evidence type="ECO:0000259" key="9">
    <source>
        <dbReference type="Pfam" id="PF01850"/>
    </source>
</evidence>
<dbReference type="SUPFAM" id="SSF88723">
    <property type="entry name" value="PIN domain-like"/>
    <property type="match status" value="1"/>
</dbReference>